<sequence length="116" mass="13023">MQWLVASAVVLVALAVGKSEETEPRPVGCTNDACRLAQLGFYFPQELLEPSSADLSNTEQVPRPQMNLVDSDSSQQRQQQAGTFKRKRDYDFVRFGRSSGPSKKASSYDYIRFGRK</sequence>
<comment type="similarity">
    <text evidence="2">Belongs to the FARP (FMRFamide related peptide) family.</text>
</comment>
<feature type="chain" id="PRO_5035807619" evidence="8">
    <location>
        <begin position="20"/>
        <end position="116"/>
    </location>
</feature>
<feature type="region of interest" description="Disordered" evidence="7">
    <location>
        <begin position="53"/>
        <end position="108"/>
    </location>
</feature>
<accession>A0A8S1GQP4</accession>
<comment type="subcellular location">
    <subcellularLocation>
        <location evidence="1">Secreted</location>
    </subcellularLocation>
</comment>
<dbReference type="AlphaFoldDB" id="A0A8S1GQP4"/>
<proteinExistence type="inferred from homology"/>
<dbReference type="EMBL" id="CAJGYM010000003">
    <property type="protein sequence ID" value="CAD6185736.1"/>
    <property type="molecule type" value="Genomic_DNA"/>
</dbReference>
<comment type="caution">
    <text evidence="9">The sequence shown here is derived from an EMBL/GenBank/DDBJ whole genome shotgun (WGS) entry which is preliminary data.</text>
</comment>
<keyword evidence="10" id="KW-1185">Reference proteome</keyword>
<feature type="compositionally biased region" description="Low complexity" evidence="7">
    <location>
        <begin position="70"/>
        <end position="80"/>
    </location>
</feature>
<dbReference type="InterPro" id="IPR002544">
    <property type="entry name" value="FMRFamid-related_peptide-like"/>
</dbReference>
<dbReference type="GO" id="GO:0005576">
    <property type="term" value="C:extracellular region"/>
    <property type="evidence" value="ECO:0007669"/>
    <property type="project" value="UniProtKB-SubCell"/>
</dbReference>
<keyword evidence="4" id="KW-0165">Cleavage on pair of basic residues</keyword>
<evidence type="ECO:0000256" key="4">
    <source>
        <dbReference type="ARBA" id="ARBA00022685"/>
    </source>
</evidence>
<evidence type="ECO:0000256" key="1">
    <source>
        <dbReference type="ARBA" id="ARBA00004613"/>
    </source>
</evidence>
<dbReference type="GO" id="GO:0007218">
    <property type="term" value="P:neuropeptide signaling pathway"/>
    <property type="evidence" value="ECO:0007669"/>
    <property type="project" value="UniProtKB-KW"/>
</dbReference>
<dbReference type="Proteomes" id="UP000835052">
    <property type="component" value="Unassembled WGS sequence"/>
</dbReference>
<evidence type="ECO:0000256" key="3">
    <source>
        <dbReference type="ARBA" id="ARBA00022525"/>
    </source>
</evidence>
<evidence type="ECO:0000256" key="5">
    <source>
        <dbReference type="ARBA" id="ARBA00022815"/>
    </source>
</evidence>
<evidence type="ECO:0000256" key="7">
    <source>
        <dbReference type="SAM" id="MobiDB-lite"/>
    </source>
</evidence>
<protein>
    <submittedName>
        <fullName evidence="9">Uncharacterized protein</fullName>
    </submittedName>
</protein>
<evidence type="ECO:0000256" key="2">
    <source>
        <dbReference type="ARBA" id="ARBA00006356"/>
    </source>
</evidence>
<dbReference type="OrthoDB" id="5874484at2759"/>
<keyword evidence="3" id="KW-0964">Secreted</keyword>
<evidence type="ECO:0000313" key="10">
    <source>
        <dbReference type="Proteomes" id="UP000835052"/>
    </source>
</evidence>
<feature type="signal peptide" evidence="8">
    <location>
        <begin position="1"/>
        <end position="19"/>
    </location>
</feature>
<reference evidence="9" key="1">
    <citation type="submission" date="2020-10" db="EMBL/GenBank/DDBJ databases">
        <authorList>
            <person name="Kikuchi T."/>
        </authorList>
    </citation>
    <scope>NUCLEOTIDE SEQUENCE</scope>
    <source>
        <strain evidence="9">NKZ352</strain>
    </source>
</reference>
<dbReference type="Pfam" id="PF01581">
    <property type="entry name" value="FARP"/>
    <property type="match status" value="2"/>
</dbReference>
<keyword evidence="6" id="KW-0527">Neuropeptide</keyword>
<name>A0A8S1GQP4_9PELO</name>
<keyword evidence="5" id="KW-0027">Amidation</keyword>
<evidence type="ECO:0000256" key="8">
    <source>
        <dbReference type="SAM" id="SignalP"/>
    </source>
</evidence>
<organism evidence="9 10">
    <name type="scientific">Caenorhabditis auriculariae</name>
    <dbReference type="NCBI Taxonomy" id="2777116"/>
    <lineage>
        <taxon>Eukaryota</taxon>
        <taxon>Metazoa</taxon>
        <taxon>Ecdysozoa</taxon>
        <taxon>Nematoda</taxon>
        <taxon>Chromadorea</taxon>
        <taxon>Rhabditida</taxon>
        <taxon>Rhabditina</taxon>
        <taxon>Rhabditomorpha</taxon>
        <taxon>Rhabditoidea</taxon>
        <taxon>Rhabditidae</taxon>
        <taxon>Peloderinae</taxon>
        <taxon>Caenorhabditis</taxon>
    </lineage>
</organism>
<evidence type="ECO:0000256" key="6">
    <source>
        <dbReference type="ARBA" id="ARBA00023320"/>
    </source>
</evidence>
<gene>
    <name evidence="9" type="ORF">CAUJ_LOCUS1655</name>
</gene>
<evidence type="ECO:0000313" key="9">
    <source>
        <dbReference type="EMBL" id="CAD6185736.1"/>
    </source>
</evidence>
<keyword evidence="8" id="KW-0732">Signal</keyword>